<dbReference type="Proteomes" id="UP001176940">
    <property type="component" value="Unassembled WGS sequence"/>
</dbReference>
<dbReference type="EMBL" id="CAUEEQ010001558">
    <property type="protein sequence ID" value="CAJ0920207.1"/>
    <property type="molecule type" value="Genomic_DNA"/>
</dbReference>
<evidence type="ECO:0000313" key="1">
    <source>
        <dbReference type="EMBL" id="CAJ0920207.1"/>
    </source>
</evidence>
<feature type="non-terminal residue" evidence="1">
    <location>
        <position position="103"/>
    </location>
</feature>
<sequence>YRYTKRLTNDHDQRYDLAVIVGYLGTIHLPLPSTMVAAADLQALVQRLQKLSEDQFKEEDTNVFLVTCQLCLEEEQLEVLFEIIKDEKNLFFMQFSLQSLFVF</sequence>
<protein>
    <submittedName>
        <fullName evidence="1">Uncharacterized protein</fullName>
    </submittedName>
</protein>
<proteinExistence type="predicted"/>
<comment type="caution">
    <text evidence="1">The sequence shown here is derived from an EMBL/GenBank/DDBJ whole genome shotgun (WGS) entry which is preliminary data.</text>
</comment>
<name>A0ABN9KQU4_9NEOB</name>
<keyword evidence="2" id="KW-1185">Reference proteome</keyword>
<accession>A0ABN9KQU4</accession>
<feature type="non-terminal residue" evidence="1">
    <location>
        <position position="1"/>
    </location>
</feature>
<organism evidence="1 2">
    <name type="scientific">Ranitomeya imitator</name>
    <name type="common">mimic poison frog</name>
    <dbReference type="NCBI Taxonomy" id="111125"/>
    <lineage>
        <taxon>Eukaryota</taxon>
        <taxon>Metazoa</taxon>
        <taxon>Chordata</taxon>
        <taxon>Craniata</taxon>
        <taxon>Vertebrata</taxon>
        <taxon>Euteleostomi</taxon>
        <taxon>Amphibia</taxon>
        <taxon>Batrachia</taxon>
        <taxon>Anura</taxon>
        <taxon>Neobatrachia</taxon>
        <taxon>Hyloidea</taxon>
        <taxon>Dendrobatidae</taxon>
        <taxon>Dendrobatinae</taxon>
        <taxon>Ranitomeya</taxon>
    </lineage>
</organism>
<gene>
    <name evidence="1" type="ORF">RIMI_LOCUS1212699</name>
</gene>
<evidence type="ECO:0000313" key="2">
    <source>
        <dbReference type="Proteomes" id="UP001176940"/>
    </source>
</evidence>
<reference evidence="1" key="1">
    <citation type="submission" date="2023-07" db="EMBL/GenBank/DDBJ databases">
        <authorList>
            <person name="Stuckert A."/>
        </authorList>
    </citation>
    <scope>NUCLEOTIDE SEQUENCE</scope>
</reference>